<sequence>MCTASPVLAMAEQGMSSRGTSRGLSTKEEAELTRSNKKVKDFHHANFMEEFASVGKEHSWGKGHATHQISLKDKLVGEIPRAYR</sequence>
<comment type="caution">
    <text evidence="2">The sequence shown here is derived from an EMBL/GenBank/DDBJ whole genome shotgun (WGS) entry which is preliminary data.</text>
</comment>
<dbReference type="Proteomes" id="UP001459277">
    <property type="component" value="Unassembled WGS sequence"/>
</dbReference>
<keyword evidence="3" id="KW-1185">Reference proteome</keyword>
<name>A0AAW2BJX2_9ROSI</name>
<accession>A0AAW2BJX2</accession>
<dbReference type="AlphaFoldDB" id="A0AAW2BJX2"/>
<protein>
    <submittedName>
        <fullName evidence="2">Uncharacterized protein</fullName>
    </submittedName>
</protein>
<feature type="compositionally biased region" description="Basic and acidic residues" evidence="1">
    <location>
        <begin position="25"/>
        <end position="36"/>
    </location>
</feature>
<feature type="region of interest" description="Disordered" evidence="1">
    <location>
        <begin position="1"/>
        <end position="36"/>
    </location>
</feature>
<feature type="compositionally biased region" description="Polar residues" evidence="1">
    <location>
        <begin position="14"/>
        <end position="24"/>
    </location>
</feature>
<evidence type="ECO:0000313" key="2">
    <source>
        <dbReference type="EMBL" id="KAK9985708.1"/>
    </source>
</evidence>
<dbReference type="EMBL" id="JAZDWU010000011">
    <property type="protein sequence ID" value="KAK9985708.1"/>
    <property type="molecule type" value="Genomic_DNA"/>
</dbReference>
<proteinExistence type="predicted"/>
<reference evidence="2 3" key="1">
    <citation type="submission" date="2024-01" db="EMBL/GenBank/DDBJ databases">
        <title>A telomere-to-telomere, gap-free genome of sweet tea (Lithocarpus litseifolius).</title>
        <authorList>
            <person name="Zhou J."/>
        </authorList>
    </citation>
    <scope>NUCLEOTIDE SEQUENCE [LARGE SCALE GENOMIC DNA]</scope>
    <source>
        <strain evidence="2">Zhou-2022a</strain>
        <tissue evidence="2">Leaf</tissue>
    </source>
</reference>
<gene>
    <name evidence="2" type="ORF">SO802_030659</name>
</gene>
<evidence type="ECO:0000313" key="3">
    <source>
        <dbReference type="Proteomes" id="UP001459277"/>
    </source>
</evidence>
<organism evidence="2 3">
    <name type="scientific">Lithocarpus litseifolius</name>
    <dbReference type="NCBI Taxonomy" id="425828"/>
    <lineage>
        <taxon>Eukaryota</taxon>
        <taxon>Viridiplantae</taxon>
        <taxon>Streptophyta</taxon>
        <taxon>Embryophyta</taxon>
        <taxon>Tracheophyta</taxon>
        <taxon>Spermatophyta</taxon>
        <taxon>Magnoliopsida</taxon>
        <taxon>eudicotyledons</taxon>
        <taxon>Gunneridae</taxon>
        <taxon>Pentapetalae</taxon>
        <taxon>rosids</taxon>
        <taxon>fabids</taxon>
        <taxon>Fagales</taxon>
        <taxon>Fagaceae</taxon>
        <taxon>Lithocarpus</taxon>
    </lineage>
</organism>
<evidence type="ECO:0000256" key="1">
    <source>
        <dbReference type="SAM" id="MobiDB-lite"/>
    </source>
</evidence>